<dbReference type="EMBL" id="KZ559549">
    <property type="protein sequence ID" value="PLN80279.1"/>
    <property type="molecule type" value="Genomic_DNA"/>
</dbReference>
<name>A0A2J5HSY9_9EURO</name>
<organism evidence="1 2">
    <name type="scientific">Aspergillus taichungensis</name>
    <dbReference type="NCBI Taxonomy" id="482145"/>
    <lineage>
        <taxon>Eukaryota</taxon>
        <taxon>Fungi</taxon>
        <taxon>Dikarya</taxon>
        <taxon>Ascomycota</taxon>
        <taxon>Pezizomycotina</taxon>
        <taxon>Eurotiomycetes</taxon>
        <taxon>Eurotiomycetidae</taxon>
        <taxon>Eurotiales</taxon>
        <taxon>Aspergillaceae</taxon>
        <taxon>Aspergillus</taxon>
        <taxon>Aspergillus subgen. Circumdati</taxon>
    </lineage>
</organism>
<gene>
    <name evidence="1" type="ORF">BDW42DRAFT_171183</name>
</gene>
<reference evidence="2" key="1">
    <citation type="submission" date="2017-12" db="EMBL/GenBank/DDBJ databases">
        <authorList>
            <consortium name="DOE Joint Genome Institute"/>
            <person name="Mondo S.J."/>
            <person name="Kjaerbolling I."/>
            <person name="Vesth T.C."/>
            <person name="Frisvad J.C."/>
            <person name="Nybo J.L."/>
            <person name="Theobald S."/>
            <person name="Kuo A."/>
            <person name="Bowyer P."/>
            <person name="Matsuda Y."/>
            <person name="Lyhne E.K."/>
            <person name="Kogle M.E."/>
            <person name="Clum A."/>
            <person name="Lipzen A."/>
            <person name="Salamov A."/>
            <person name="Ngan C.Y."/>
            <person name="Daum C."/>
            <person name="Chiniquy J."/>
            <person name="Barry K."/>
            <person name="LaButti K."/>
            <person name="Haridas S."/>
            <person name="Simmons B.A."/>
            <person name="Magnuson J.K."/>
            <person name="Mortensen U.H."/>
            <person name="Larsen T.O."/>
            <person name="Grigoriev I.V."/>
            <person name="Baker S.E."/>
            <person name="Andersen M.R."/>
            <person name="Nordberg H.P."/>
            <person name="Cantor M.N."/>
            <person name="Hua S.X."/>
        </authorList>
    </citation>
    <scope>NUCLEOTIDE SEQUENCE [LARGE SCALE GENOMIC DNA]</scope>
    <source>
        <strain evidence="2">IBT 19404</strain>
    </source>
</reference>
<accession>A0A2J5HSY9</accession>
<sequence length="102" mass="11251">MGIFIATGNTLSAGVLADVFLSWGVYLCDEIYMTFREVGFNTVPSVNLCVGGKIECECVACWWWMVRYDRTARVMGKGRNQDAGTAGGRGILYSVFTGQDIY</sequence>
<dbReference type="AlphaFoldDB" id="A0A2J5HSY9"/>
<protein>
    <submittedName>
        <fullName evidence="1">Uncharacterized protein</fullName>
    </submittedName>
</protein>
<evidence type="ECO:0000313" key="1">
    <source>
        <dbReference type="EMBL" id="PLN80279.1"/>
    </source>
</evidence>
<evidence type="ECO:0000313" key="2">
    <source>
        <dbReference type="Proteomes" id="UP000235023"/>
    </source>
</evidence>
<dbReference type="Proteomes" id="UP000235023">
    <property type="component" value="Unassembled WGS sequence"/>
</dbReference>
<keyword evidence="2" id="KW-1185">Reference proteome</keyword>
<proteinExistence type="predicted"/>